<keyword evidence="7" id="KW-1185">Reference proteome</keyword>
<name>A0A8J3R2F1_9ACTN</name>
<dbReference type="PANTHER" id="PTHR44942:SF4">
    <property type="entry name" value="METHYLTRANSFERASE TYPE 11 DOMAIN-CONTAINING PROTEIN"/>
    <property type="match status" value="1"/>
</dbReference>
<dbReference type="Pfam" id="PF08241">
    <property type="entry name" value="Methyltransf_11"/>
    <property type="match status" value="1"/>
</dbReference>
<dbReference type="RefSeq" id="WP_203924608.1">
    <property type="nucleotide sequence ID" value="NZ_BONZ01000120.1"/>
</dbReference>
<comment type="similarity">
    <text evidence="1">Belongs to the methyltransferase superfamily.</text>
</comment>
<evidence type="ECO:0000259" key="5">
    <source>
        <dbReference type="Pfam" id="PF08241"/>
    </source>
</evidence>
<dbReference type="AlphaFoldDB" id="A0A8J3R2F1"/>
<evidence type="ECO:0000256" key="4">
    <source>
        <dbReference type="SAM" id="MobiDB-lite"/>
    </source>
</evidence>
<gene>
    <name evidence="6" type="ORF">Raf01_93850</name>
</gene>
<dbReference type="PANTHER" id="PTHR44942">
    <property type="entry name" value="METHYLTRANSF_11 DOMAIN-CONTAINING PROTEIN"/>
    <property type="match status" value="1"/>
</dbReference>
<dbReference type="EMBL" id="BONZ01000120">
    <property type="protein sequence ID" value="GIH21213.1"/>
    <property type="molecule type" value="Genomic_DNA"/>
</dbReference>
<keyword evidence="3" id="KW-0808">Transferase</keyword>
<evidence type="ECO:0000256" key="1">
    <source>
        <dbReference type="ARBA" id="ARBA00008361"/>
    </source>
</evidence>
<comment type="caution">
    <text evidence="6">The sequence shown here is derived from an EMBL/GenBank/DDBJ whole genome shotgun (WGS) entry which is preliminary data.</text>
</comment>
<dbReference type="Proteomes" id="UP000642748">
    <property type="component" value="Unassembled WGS sequence"/>
</dbReference>
<dbReference type="Gene3D" id="3.40.50.150">
    <property type="entry name" value="Vaccinia Virus protein VP39"/>
    <property type="match status" value="1"/>
</dbReference>
<dbReference type="GO" id="GO:0008757">
    <property type="term" value="F:S-adenosylmethionine-dependent methyltransferase activity"/>
    <property type="evidence" value="ECO:0007669"/>
    <property type="project" value="InterPro"/>
</dbReference>
<dbReference type="InterPro" id="IPR051052">
    <property type="entry name" value="Diverse_substrate_MTase"/>
</dbReference>
<dbReference type="GO" id="GO:0032259">
    <property type="term" value="P:methylation"/>
    <property type="evidence" value="ECO:0007669"/>
    <property type="project" value="UniProtKB-KW"/>
</dbReference>
<dbReference type="SUPFAM" id="SSF53335">
    <property type="entry name" value="S-adenosyl-L-methionine-dependent methyltransferases"/>
    <property type="match status" value="1"/>
</dbReference>
<dbReference type="InterPro" id="IPR013216">
    <property type="entry name" value="Methyltransf_11"/>
</dbReference>
<proteinExistence type="inferred from homology"/>
<accession>A0A8J3R2F1</accession>
<protein>
    <recommendedName>
        <fullName evidence="5">Methyltransferase type 11 domain-containing protein</fullName>
    </recommendedName>
</protein>
<organism evidence="6 7">
    <name type="scientific">Rugosimonospora africana</name>
    <dbReference type="NCBI Taxonomy" id="556532"/>
    <lineage>
        <taxon>Bacteria</taxon>
        <taxon>Bacillati</taxon>
        <taxon>Actinomycetota</taxon>
        <taxon>Actinomycetes</taxon>
        <taxon>Micromonosporales</taxon>
        <taxon>Micromonosporaceae</taxon>
        <taxon>Rugosimonospora</taxon>
    </lineage>
</organism>
<keyword evidence="2" id="KW-0489">Methyltransferase</keyword>
<sequence length="288" mass="30590">MSSGGQPVGASSPGAALESEQPDAAPESTTDPERANGRRANAYDSERVAAAYAFDRPAVHERILRSLRLAGRRRHALDIGCGAGVSTAALASLAERVTGLEPVRTMLTHRHAVAPRAAFAIGRAERLPFAAGTFDLVAAAGSLNYADLPVALTEAARVLTPDGTLVVYDFGQGRRAVESGGLAGWFGEFERRFPMPPGYPDLDLPRLPLGDYGLRLDDQVDVEVSLPMRHDAYLRYVLSEANVTDAVAGGRITVDAARDWCARTLAEVFGTGSLTVGFTGYLATLLPR</sequence>
<feature type="domain" description="Methyltransferase type 11" evidence="5">
    <location>
        <begin position="77"/>
        <end position="167"/>
    </location>
</feature>
<evidence type="ECO:0000313" key="6">
    <source>
        <dbReference type="EMBL" id="GIH21213.1"/>
    </source>
</evidence>
<reference evidence="6" key="1">
    <citation type="submission" date="2021-01" db="EMBL/GenBank/DDBJ databases">
        <title>Whole genome shotgun sequence of Rugosimonospora africana NBRC 104875.</title>
        <authorList>
            <person name="Komaki H."/>
            <person name="Tamura T."/>
        </authorList>
    </citation>
    <scope>NUCLEOTIDE SEQUENCE</scope>
    <source>
        <strain evidence="6">NBRC 104875</strain>
    </source>
</reference>
<dbReference type="CDD" id="cd02440">
    <property type="entry name" value="AdoMet_MTases"/>
    <property type="match status" value="1"/>
</dbReference>
<feature type="region of interest" description="Disordered" evidence="4">
    <location>
        <begin position="1"/>
        <end position="42"/>
    </location>
</feature>
<dbReference type="InterPro" id="IPR029063">
    <property type="entry name" value="SAM-dependent_MTases_sf"/>
</dbReference>
<evidence type="ECO:0000256" key="3">
    <source>
        <dbReference type="ARBA" id="ARBA00022679"/>
    </source>
</evidence>
<evidence type="ECO:0000313" key="7">
    <source>
        <dbReference type="Proteomes" id="UP000642748"/>
    </source>
</evidence>
<evidence type="ECO:0000256" key="2">
    <source>
        <dbReference type="ARBA" id="ARBA00022603"/>
    </source>
</evidence>